<gene>
    <name evidence="2" type="ORF">JIG36_29820</name>
</gene>
<feature type="signal peptide" evidence="1">
    <location>
        <begin position="1"/>
        <end position="28"/>
    </location>
</feature>
<name>A0ABS2AKF2_9ACTN</name>
<dbReference type="GO" id="GO:0016787">
    <property type="term" value="F:hydrolase activity"/>
    <property type="evidence" value="ECO:0007669"/>
    <property type="project" value="UniProtKB-KW"/>
</dbReference>
<dbReference type="PANTHER" id="PTHR34876">
    <property type="match status" value="1"/>
</dbReference>
<evidence type="ECO:0000256" key="1">
    <source>
        <dbReference type="RuleBase" id="RU361186"/>
    </source>
</evidence>
<evidence type="ECO:0000313" key="3">
    <source>
        <dbReference type="Proteomes" id="UP000632138"/>
    </source>
</evidence>
<feature type="chain" id="PRO_5044950289" description="Glucanase" evidence="1">
    <location>
        <begin position="29"/>
        <end position="318"/>
    </location>
</feature>
<keyword evidence="3" id="KW-1185">Reference proteome</keyword>
<keyword evidence="1" id="KW-0326">Glycosidase</keyword>
<proteinExistence type="inferred from homology"/>
<dbReference type="InterPro" id="IPR016288">
    <property type="entry name" value="Beta_cellobiohydrolase"/>
</dbReference>
<keyword evidence="1" id="KW-0732">Signal</keyword>
<sequence>MNRPLKVLLAATLIAVTTVLVPAGTASAAPLDSTNGFLVDPDSVPNTWVAQHPTDSRAATIKAQIGDYPIAKWFTSSSGPTIGTAVGGYVGRGANAGKLPILVAYNLPGRDACGGHSSGGAASDAAYRTWISAFASAIGTRPAVVVIEPDAFGDYSCMTSAQISARNALLNFAVDQFATRATNTWAYLDAGNAGWVAAGQMATYLRNAGVARIRGFAVNVANYYTTAQSITYANAVNASLGGAKPFVIDTSRNGNGHNGQWCNPPGRKLGTRPQVGGGAEMLLWIKTVGTSDGLCGIAPTVPAGTFSPDLAMRLISGT</sequence>
<dbReference type="PANTHER" id="PTHR34876:SF4">
    <property type="entry name" value="1,4-BETA-D-GLUCAN CELLOBIOHYDROLASE C-RELATED"/>
    <property type="match status" value="1"/>
</dbReference>
<keyword evidence="1" id="KW-0119">Carbohydrate metabolism</keyword>
<dbReference type="Proteomes" id="UP000632138">
    <property type="component" value="Unassembled WGS sequence"/>
</dbReference>
<dbReference type="SUPFAM" id="SSF51989">
    <property type="entry name" value="Glycosyl hydrolases family 6, cellulases"/>
    <property type="match status" value="1"/>
</dbReference>
<keyword evidence="1 2" id="KW-0378">Hydrolase</keyword>
<organism evidence="2 3">
    <name type="scientific">Paractinoplanes ovalisporus</name>
    <dbReference type="NCBI Taxonomy" id="2810368"/>
    <lineage>
        <taxon>Bacteria</taxon>
        <taxon>Bacillati</taxon>
        <taxon>Actinomycetota</taxon>
        <taxon>Actinomycetes</taxon>
        <taxon>Micromonosporales</taxon>
        <taxon>Micromonosporaceae</taxon>
        <taxon>Paractinoplanes</taxon>
    </lineage>
</organism>
<dbReference type="EMBL" id="JAENHP010000011">
    <property type="protein sequence ID" value="MBM2619714.1"/>
    <property type="molecule type" value="Genomic_DNA"/>
</dbReference>
<dbReference type="EC" id="3.2.1.-" evidence="1"/>
<dbReference type="Gene3D" id="3.20.20.40">
    <property type="entry name" value="1, 4-beta cellobiohydrolase"/>
    <property type="match status" value="1"/>
</dbReference>
<dbReference type="InterPro" id="IPR036434">
    <property type="entry name" value="Beta_cellobiohydrolase_sf"/>
</dbReference>
<evidence type="ECO:0000313" key="2">
    <source>
        <dbReference type="EMBL" id="MBM2619714.1"/>
    </source>
</evidence>
<dbReference type="PRINTS" id="PR00733">
    <property type="entry name" value="GLHYDRLASE6"/>
</dbReference>
<keyword evidence="1" id="KW-0136">Cellulose degradation</keyword>
<reference evidence="2 3" key="1">
    <citation type="submission" date="2021-01" db="EMBL/GenBank/DDBJ databases">
        <title>Actinoplanes sp. nov. LDG1-06 isolated from lichen.</title>
        <authorList>
            <person name="Saeng-In P."/>
            <person name="Phongsopitanun W."/>
            <person name="Kanchanasin P."/>
            <person name="Yuki M."/>
            <person name="Kudo T."/>
            <person name="Ohkuma M."/>
            <person name="Tanasupawat S."/>
        </authorList>
    </citation>
    <scope>NUCLEOTIDE SEQUENCE [LARGE SCALE GENOMIC DNA]</scope>
    <source>
        <strain evidence="2 3">LDG1-06</strain>
    </source>
</reference>
<dbReference type="Pfam" id="PF01341">
    <property type="entry name" value="Glyco_hydro_6"/>
    <property type="match status" value="1"/>
</dbReference>
<keyword evidence="1" id="KW-0624">Polysaccharide degradation</keyword>
<dbReference type="PIRSF" id="PIRSF001100">
    <property type="entry name" value="Beta_cellobiohydrolase"/>
    <property type="match status" value="1"/>
</dbReference>
<accession>A0ABS2AKF2</accession>
<comment type="similarity">
    <text evidence="1">Belongs to the glycosyl hydrolase family 6.</text>
</comment>
<dbReference type="RefSeq" id="WP_203379696.1">
    <property type="nucleotide sequence ID" value="NZ_JAENHP010000011.1"/>
</dbReference>
<comment type="caution">
    <text evidence="2">The sequence shown here is derived from an EMBL/GenBank/DDBJ whole genome shotgun (WGS) entry which is preliminary data.</text>
</comment>
<protein>
    <recommendedName>
        <fullName evidence="1">Glucanase</fullName>
        <ecNumber evidence="1">3.2.1.-</ecNumber>
    </recommendedName>
</protein>